<name>A0ABY3L283_9BACT</name>
<evidence type="ECO:0000313" key="2">
    <source>
        <dbReference type="Proteomes" id="UP000321317"/>
    </source>
</evidence>
<keyword evidence="2" id="KW-1185">Reference proteome</keyword>
<sequence>MGCRAYTVTRYEKDYGDCLGFNYDLDGFCEFVEKLAIEFFIEDDLVELNTNELLSLNPKQLELNEEELELLRSLQEAAARATYAIDGYFRIEWF</sequence>
<organism evidence="1 2">
    <name type="scientific">Campylobacter helveticus</name>
    <dbReference type="NCBI Taxonomy" id="28898"/>
    <lineage>
        <taxon>Bacteria</taxon>
        <taxon>Pseudomonadati</taxon>
        <taxon>Campylobacterota</taxon>
        <taxon>Epsilonproteobacteria</taxon>
        <taxon>Campylobacterales</taxon>
        <taxon>Campylobacteraceae</taxon>
        <taxon>Campylobacter</taxon>
    </lineage>
</organism>
<reference evidence="1 2" key="1">
    <citation type="submission" date="2019-08" db="EMBL/GenBank/DDBJ databases">
        <title>Rapid identification of Enteric Bacteria from Whole Genome Sequences (WGS) using Average Nucleotide Identity (ANI).</title>
        <authorList>
            <person name="Lane C."/>
        </authorList>
    </citation>
    <scope>NUCLEOTIDE SEQUENCE [LARGE SCALE GENOMIC DNA]</scope>
    <source>
        <strain evidence="1 2">D4984</strain>
    </source>
</reference>
<dbReference type="EMBL" id="VRMA01000038">
    <property type="protein sequence ID" value="TXK57736.1"/>
    <property type="molecule type" value="Genomic_DNA"/>
</dbReference>
<proteinExistence type="predicted"/>
<accession>A0ABY3L283</accession>
<evidence type="ECO:0000313" key="1">
    <source>
        <dbReference type="EMBL" id="TXK57736.1"/>
    </source>
</evidence>
<protein>
    <submittedName>
        <fullName evidence="1">Uncharacterized protein</fullName>
    </submittedName>
</protein>
<dbReference type="Proteomes" id="UP000321317">
    <property type="component" value="Unassembled WGS sequence"/>
</dbReference>
<comment type="caution">
    <text evidence="1">The sequence shown here is derived from an EMBL/GenBank/DDBJ whole genome shotgun (WGS) entry which is preliminary data.</text>
</comment>
<gene>
    <name evidence="1" type="ORF">FVD16_04055</name>
</gene>
<dbReference type="RefSeq" id="WP_147734557.1">
    <property type="nucleotide sequence ID" value="NZ_JANKHQ010000008.1"/>
</dbReference>